<dbReference type="SUPFAM" id="SSF52467">
    <property type="entry name" value="DHS-like NAD/FAD-binding domain"/>
    <property type="match status" value="1"/>
</dbReference>
<evidence type="ECO:0000256" key="1">
    <source>
        <dbReference type="SAM" id="Phobius"/>
    </source>
</evidence>
<evidence type="ECO:0000313" key="3">
    <source>
        <dbReference type="Proteomes" id="UP000635606"/>
    </source>
</evidence>
<dbReference type="InterPro" id="IPR029035">
    <property type="entry name" value="DHS-like_NAD/FAD-binding_dom"/>
</dbReference>
<keyword evidence="1" id="KW-1133">Transmembrane helix</keyword>
<organism evidence="2 3">
    <name type="scientific">Virgisporangium ochraceum</name>
    <dbReference type="NCBI Taxonomy" id="65505"/>
    <lineage>
        <taxon>Bacteria</taxon>
        <taxon>Bacillati</taxon>
        <taxon>Actinomycetota</taxon>
        <taxon>Actinomycetes</taxon>
        <taxon>Micromonosporales</taxon>
        <taxon>Micromonosporaceae</taxon>
        <taxon>Virgisporangium</taxon>
    </lineage>
</organism>
<dbReference type="Proteomes" id="UP000635606">
    <property type="component" value="Unassembled WGS sequence"/>
</dbReference>
<keyword evidence="1" id="KW-0812">Transmembrane</keyword>
<gene>
    <name evidence="2" type="ORF">Voc01_097490</name>
</gene>
<reference evidence="2" key="1">
    <citation type="submission" date="2021-01" db="EMBL/GenBank/DDBJ databases">
        <title>Whole genome shotgun sequence of Virgisporangium ochraceum NBRC 16418.</title>
        <authorList>
            <person name="Komaki H."/>
            <person name="Tamura T."/>
        </authorList>
    </citation>
    <scope>NUCLEOTIDE SEQUENCE</scope>
    <source>
        <strain evidence="2">NBRC 16418</strain>
    </source>
</reference>
<feature type="transmembrane region" description="Helical" evidence="1">
    <location>
        <begin position="20"/>
        <end position="47"/>
    </location>
</feature>
<name>A0A8J4EJY8_9ACTN</name>
<sequence length="125" mass="13291">MVWFGEVLPEAALEAAVNAAVNAAAACGVLLIVGTSGVVYPAVAALYETHRNAPFPSQWRGADVAGSDMVLLDSDPSACISVWLQQGGVLDDWSWRSFRTRNSGSFASSPNWTTTAVRTISESWT</sequence>
<dbReference type="EMBL" id="BOPH01000145">
    <property type="protein sequence ID" value="GIJ74832.1"/>
    <property type="molecule type" value="Genomic_DNA"/>
</dbReference>
<dbReference type="Gene3D" id="3.40.50.1220">
    <property type="entry name" value="TPP-binding domain"/>
    <property type="match status" value="1"/>
</dbReference>
<dbReference type="AlphaFoldDB" id="A0A8J4EJY8"/>
<proteinExistence type="predicted"/>
<protein>
    <recommendedName>
        <fullName evidence="4">Deacetylase sirtuin-type domain-containing protein</fullName>
    </recommendedName>
</protein>
<evidence type="ECO:0008006" key="4">
    <source>
        <dbReference type="Google" id="ProtNLM"/>
    </source>
</evidence>
<accession>A0A8J4EJY8</accession>
<keyword evidence="1" id="KW-0472">Membrane</keyword>
<comment type="caution">
    <text evidence="2">The sequence shown here is derived from an EMBL/GenBank/DDBJ whole genome shotgun (WGS) entry which is preliminary data.</text>
</comment>
<keyword evidence="3" id="KW-1185">Reference proteome</keyword>
<evidence type="ECO:0000313" key="2">
    <source>
        <dbReference type="EMBL" id="GIJ74832.1"/>
    </source>
</evidence>